<keyword evidence="4" id="KW-1185">Reference proteome</keyword>
<dbReference type="AlphaFoldDB" id="A0A940MAQ7"/>
<evidence type="ECO:0000256" key="2">
    <source>
        <dbReference type="SAM" id="Phobius"/>
    </source>
</evidence>
<keyword evidence="2" id="KW-0472">Membrane</keyword>
<feature type="region of interest" description="Disordered" evidence="1">
    <location>
        <begin position="327"/>
        <end position="355"/>
    </location>
</feature>
<gene>
    <name evidence="3" type="ORF">JFN87_08325</name>
</gene>
<keyword evidence="2" id="KW-1133">Transmembrane helix</keyword>
<feature type="transmembrane region" description="Helical" evidence="2">
    <location>
        <begin position="47"/>
        <end position="68"/>
    </location>
</feature>
<protein>
    <submittedName>
        <fullName evidence="3">Uncharacterized protein</fullName>
    </submittedName>
</protein>
<comment type="caution">
    <text evidence="3">The sequence shown here is derived from an EMBL/GenBank/DDBJ whole genome shotgun (WGS) entry which is preliminary data.</text>
</comment>
<feature type="compositionally biased region" description="Polar residues" evidence="1">
    <location>
        <begin position="333"/>
        <end position="345"/>
    </location>
</feature>
<proteinExistence type="predicted"/>
<accession>A0A940MAQ7</accession>
<evidence type="ECO:0000313" key="3">
    <source>
        <dbReference type="EMBL" id="MBP0457502.1"/>
    </source>
</evidence>
<reference evidence="3" key="1">
    <citation type="submission" date="2021-03" db="EMBL/GenBank/DDBJ databases">
        <title>Whole genome sequence of Streptomyces bomunensis MMS17-BM035.</title>
        <authorList>
            <person name="Lee J.H."/>
        </authorList>
    </citation>
    <scope>NUCLEOTIDE SEQUENCE</scope>
    <source>
        <strain evidence="3">MMS17-BM035</strain>
    </source>
</reference>
<dbReference type="EMBL" id="JAGIQL010000022">
    <property type="protein sequence ID" value="MBP0457502.1"/>
    <property type="molecule type" value="Genomic_DNA"/>
</dbReference>
<keyword evidence="2" id="KW-0812">Transmembrane</keyword>
<sequence length="416" mass="43782">MPEDERFVDELGLAMHRTGDVFTPADSGALVEGGVARGRRRQARRRIAAVAGSVLAAGAAAFGGAYGAGIVGAGGTPAAASRAADPSLASATPAAFTGPQMVAAMRKVMPAGSITGVEATGVDERPGPTVSFVYDDHKGPSAVSLAVEGASAAARDRVTCPDKGAVPYDDCTTSTLPDGSRLMIMKGYEYPDRREKTKLWTGTLVAPGGGTVEAREWNAPSEKGSQISRAEPPLDTEQLEKLVSSDVWHAPLAQMSARHPRTPVPPSATQAPDGDTLRKTLRALLPPGIKVTGQGTGDDGEYTYLLVDDGRGVTRLEINVQPNMSDVRDQLFGSDSTTLPDGTQLSRRKEPSEKGGAGMVMWQADTMRPDGLRVVVFESNGAQQYGPKTRTTPALTLDQLTKIATSKQWLKWGRAS</sequence>
<dbReference type="RefSeq" id="WP_209339266.1">
    <property type="nucleotide sequence ID" value="NZ_JAGIQL010000022.1"/>
</dbReference>
<dbReference type="Proteomes" id="UP000670475">
    <property type="component" value="Unassembled WGS sequence"/>
</dbReference>
<evidence type="ECO:0000313" key="4">
    <source>
        <dbReference type="Proteomes" id="UP000670475"/>
    </source>
</evidence>
<evidence type="ECO:0000256" key="1">
    <source>
        <dbReference type="SAM" id="MobiDB-lite"/>
    </source>
</evidence>
<organism evidence="3 4">
    <name type="scientific">Streptomyces montanisoli</name>
    <dbReference type="NCBI Taxonomy" id="2798581"/>
    <lineage>
        <taxon>Bacteria</taxon>
        <taxon>Bacillati</taxon>
        <taxon>Actinomycetota</taxon>
        <taxon>Actinomycetes</taxon>
        <taxon>Kitasatosporales</taxon>
        <taxon>Streptomycetaceae</taxon>
        <taxon>Streptomyces</taxon>
    </lineage>
</organism>
<name>A0A940MAQ7_9ACTN</name>